<keyword evidence="5 10" id="KW-1133">Transmembrane helix</keyword>
<keyword evidence="8" id="KW-0407">Ion channel</keyword>
<dbReference type="GO" id="GO:0016020">
    <property type="term" value="C:membrane"/>
    <property type="evidence" value="ECO:0007669"/>
    <property type="project" value="UniProtKB-SubCell"/>
</dbReference>
<reference evidence="11" key="2">
    <citation type="submission" date="2018-05" db="EMBL/GenBank/DDBJ databases">
        <title>OmerRS3 (Oryza meridionalis Reference Sequence Version 3).</title>
        <authorList>
            <person name="Zhang J."/>
            <person name="Kudrna D."/>
            <person name="Lee S."/>
            <person name="Talag J."/>
            <person name="Welchert J."/>
            <person name="Wing R.A."/>
        </authorList>
    </citation>
    <scope>NUCLEOTIDE SEQUENCE [LARGE SCALE GENOMIC DNA]</scope>
    <source>
        <strain evidence="11">cv. OR44</strain>
    </source>
</reference>
<keyword evidence="12" id="KW-1185">Reference proteome</keyword>
<evidence type="ECO:0000313" key="12">
    <source>
        <dbReference type="Proteomes" id="UP000008021"/>
    </source>
</evidence>
<dbReference type="AlphaFoldDB" id="A0A0E0E9X8"/>
<feature type="transmembrane region" description="Helical" evidence="10">
    <location>
        <begin position="77"/>
        <end position="96"/>
    </location>
</feature>
<proteinExistence type="inferred from homology"/>
<evidence type="ECO:0008006" key="13">
    <source>
        <dbReference type="Google" id="ProtNLM"/>
    </source>
</evidence>
<evidence type="ECO:0000256" key="7">
    <source>
        <dbReference type="ARBA" id="ARBA00023136"/>
    </source>
</evidence>
<reference evidence="11" key="1">
    <citation type="submission" date="2015-04" db="UniProtKB">
        <authorList>
            <consortium name="EnsemblPlants"/>
        </authorList>
    </citation>
    <scope>IDENTIFICATION</scope>
</reference>
<feature type="transmembrane region" description="Helical" evidence="10">
    <location>
        <begin position="126"/>
        <end position="145"/>
    </location>
</feature>
<feature type="transmembrane region" description="Helical" evidence="10">
    <location>
        <begin position="187"/>
        <end position="205"/>
    </location>
</feature>
<evidence type="ECO:0000256" key="1">
    <source>
        <dbReference type="ARBA" id="ARBA00004141"/>
    </source>
</evidence>
<name>A0A0E0E9X8_9ORYZ</name>
<accession>A0A0E0E9X8</accession>
<keyword evidence="6" id="KW-0406">Ion transport</keyword>
<dbReference type="Gramene" id="OMERI07G08120.2">
    <property type="protein sequence ID" value="OMERI07G08120.2"/>
    <property type="gene ID" value="OMERI07G08120"/>
</dbReference>
<dbReference type="Pfam" id="PF11744">
    <property type="entry name" value="ALMT"/>
    <property type="match status" value="1"/>
</dbReference>
<feature type="transmembrane region" description="Helical" evidence="10">
    <location>
        <begin position="103"/>
        <end position="120"/>
    </location>
</feature>
<evidence type="ECO:0000256" key="6">
    <source>
        <dbReference type="ARBA" id="ARBA00023065"/>
    </source>
</evidence>
<feature type="transmembrane region" description="Helical" evidence="10">
    <location>
        <begin position="46"/>
        <end position="65"/>
    </location>
</feature>
<evidence type="ECO:0000313" key="11">
    <source>
        <dbReference type="EnsemblPlants" id="OMERI07G08120.2"/>
    </source>
</evidence>
<feature type="region of interest" description="Disordered" evidence="9">
    <location>
        <begin position="391"/>
        <end position="420"/>
    </location>
</feature>
<keyword evidence="3" id="KW-0813">Transport</keyword>
<organism evidence="11">
    <name type="scientific">Oryza meridionalis</name>
    <dbReference type="NCBI Taxonomy" id="40149"/>
    <lineage>
        <taxon>Eukaryota</taxon>
        <taxon>Viridiplantae</taxon>
        <taxon>Streptophyta</taxon>
        <taxon>Embryophyta</taxon>
        <taxon>Tracheophyta</taxon>
        <taxon>Spermatophyta</taxon>
        <taxon>Magnoliopsida</taxon>
        <taxon>Liliopsida</taxon>
        <taxon>Poales</taxon>
        <taxon>Poaceae</taxon>
        <taxon>BOP clade</taxon>
        <taxon>Oryzoideae</taxon>
        <taxon>Oryzeae</taxon>
        <taxon>Oryzinae</taxon>
        <taxon>Oryza</taxon>
    </lineage>
</organism>
<dbReference type="HOGENOM" id="CLU_020841_1_2_1"/>
<dbReference type="PANTHER" id="PTHR31086">
    <property type="entry name" value="ALUMINUM-ACTIVATED MALATE TRANSPORTER 10"/>
    <property type="match status" value="1"/>
</dbReference>
<dbReference type="GO" id="GO:0034220">
    <property type="term" value="P:monoatomic ion transmembrane transport"/>
    <property type="evidence" value="ECO:0007669"/>
    <property type="project" value="UniProtKB-KW"/>
</dbReference>
<dbReference type="GO" id="GO:0015743">
    <property type="term" value="P:malate transport"/>
    <property type="evidence" value="ECO:0007669"/>
    <property type="project" value="InterPro"/>
</dbReference>
<dbReference type="EnsemblPlants" id="OMERI07G08120.2">
    <property type="protein sequence ID" value="OMERI07G08120.2"/>
    <property type="gene ID" value="OMERI07G08120"/>
</dbReference>
<evidence type="ECO:0000256" key="4">
    <source>
        <dbReference type="ARBA" id="ARBA00022692"/>
    </source>
</evidence>
<keyword evidence="4 10" id="KW-0812">Transmembrane</keyword>
<evidence type="ECO:0000256" key="10">
    <source>
        <dbReference type="SAM" id="Phobius"/>
    </source>
</evidence>
<evidence type="ECO:0000256" key="2">
    <source>
        <dbReference type="ARBA" id="ARBA00007079"/>
    </source>
</evidence>
<feature type="compositionally biased region" description="Basic and acidic residues" evidence="9">
    <location>
        <begin position="401"/>
        <end position="419"/>
    </location>
</feature>
<protein>
    <recommendedName>
        <fullName evidence="13">Aluminum-activated malate transporter</fullName>
    </recommendedName>
</protein>
<dbReference type="Proteomes" id="UP000008021">
    <property type="component" value="Chromosome 7"/>
</dbReference>
<comment type="similarity">
    <text evidence="2">Belongs to the aromatic acid exporter (TC 2.A.85) family.</text>
</comment>
<evidence type="ECO:0000256" key="8">
    <source>
        <dbReference type="ARBA" id="ARBA00023303"/>
    </source>
</evidence>
<evidence type="ECO:0000256" key="5">
    <source>
        <dbReference type="ARBA" id="ARBA00022989"/>
    </source>
</evidence>
<comment type="subcellular location">
    <subcellularLocation>
        <location evidence="1">Membrane</location>
        <topology evidence="1">Multi-pass membrane protein</topology>
    </subcellularLocation>
</comment>
<evidence type="ECO:0000256" key="9">
    <source>
        <dbReference type="SAM" id="MobiDB-lite"/>
    </source>
</evidence>
<dbReference type="InterPro" id="IPR020966">
    <property type="entry name" value="ALMT"/>
</dbReference>
<feature type="transmembrane region" description="Helical" evidence="10">
    <location>
        <begin position="157"/>
        <end position="175"/>
    </location>
</feature>
<evidence type="ECO:0000256" key="3">
    <source>
        <dbReference type="ARBA" id="ARBA00022448"/>
    </source>
</evidence>
<keyword evidence="7 10" id="KW-0472">Membrane</keyword>
<sequence length="507" mass="56317">MACAPDPSNNKNSSSILHQQVKKISRIPFSWGAHAWGIGREDPRRAIHALKVGTALTLVSLLYILEPLFKGVGKNAMWAVMTVVVVLEFTAGATICKGLNRGLGTILAGSLAFIIELVAVRSGKVFRALFVGSSVFLIGFAATYLRFFPSIKKNYDYGVVIFLLTFNLITVSSFRQEDVVPLARDRLSTIAIGCAICLFMSLFVLPNWSGEDLHSSTVRKFEGLARSIEACVTEYFQDQDKDDKILDKQASRASIHIGYRAVLDSKSSDETLAHYASWEPRHSMQCYSYPWQKYVKIGSVLRHFAYTVAALHGCLESEIQVLQELAVGIRDHHRCAPDVLSDHLHEALQDLNSAIRSQPRLFLGSKHACANSCVLMELNSSKHTATRTTLPSFKTDGTSLLERRNTKADQPSERNERGTLRPTLSKIAMTSLEFSEALPFAAFASLLVEMVVRLEMVIEEVKELERAANFREFTGHDYLTIDLTSNDKMRNPNGVPLDSHTISTAAE</sequence>